<dbReference type="PANTHER" id="PTHR11552:SF80">
    <property type="entry name" value="GMC OXIDOREDUCTASE"/>
    <property type="match status" value="1"/>
</dbReference>
<dbReference type="GO" id="GO:0050660">
    <property type="term" value="F:flavin adenine dinucleotide binding"/>
    <property type="evidence" value="ECO:0007669"/>
    <property type="project" value="InterPro"/>
</dbReference>
<accession>A0A166XE09</accession>
<evidence type="ECO:0000259" key="3">
    <source>
        <dbReference type="PROSITE" id="PS00624"/>
    </source>
</evidence>
<comment type="similarity">
    <text evidence="1">Belongs to the GMC oxidoreductase family.</text>
</comment>
<evidence type="ECO:0000313" key="4">
    <source>
        <dbReference type="EMBL" id="KZL76512.1"/>
    </source>
</evidence>
<dbReference type="Pfam" id="PF05199">
    <property type="entry name" value="GMC_oxred_C"/>
    <property type="match status" value="1"/>
</dbReference>
<dbReference type="PROSITE" id="PS00624">
    <property type="entry name" value="GMC_OXRED_2"/>
    <property type="match status" value="1"/>
</dbReference>
<dbReference type="OrthoDB" id="269227at2759"/>
<dbReference type="STRING" id="708197.A0A166XE09"/>
<sequence>MSLRMDANGRRSGSNSYIRDTLNDPAGYPLTVQVNSFVTRVLFDESGPVPSANGVEVWRGQAVHRADPRWTRENKGNLTKITAKREVIVSGGTFNSPQILKHSGIGSAAELERFGIKVIKDLPGVGENMAENYEAGVLGLASDDINRNAGHTGLLLKTPTETEDRNIHAWCGTFAFEGFWPGMPHNYGPRQYMCAMVHMQPKSRAGSVRLRSADPTETPEINFRFWEVGGEEDLRELVDAVNIMRMGFLAAGDPVTPWNELHPCSGNTENCTDEEQLEYFRHQSFGHHATSTCAIGAADDPMAVVDSKFRVHGVNNLRVVDASVFPHVPGAFPVLPTFIISDKASGDILEAARQT</sequence>
<evidence type="ECO:0000313" key="5">
    <source>
        <dbReference type="Proteomes" id="UP000076552"/>
    </source>
</evidence>
<dbReference type="PANTHER" id="PTHR11552">
    <property type="entry name" value="GLUCOSE-METHANOL-CHOLINE GMC OXIDOREDUCTASE"/>
    <property type="match status" value="1"/>
</dbReference>
<reference evidence="4 5" key="1">
    <citation type="submission" date="2015-06" db="EMBL/GenBank/DDBJ databases">
        <title>Survival trade-offs in plant roots during colonization by closely related pathogenic and mutualistic fungi.</title>
        <authorList>
            <person name="Hacquard S."/>
            <person name="Kracher B."/>
            <person name="Hiruma K."/>
            <person name="Weinman A."/>
            <person name="Muench P."/>
            <person name="Garrido Oter R."/>
            <person name="Ver Loren van Themaat E."/>
            <person name="Dallerey J.-F."/>
            <person name="Damm U."/>
            <person name="Henrissat B."/>
            <person name="Lespinet O."/>
            <person name="Thon M."/>
            <person name="Kemen E."/>
            <person name="McHardy A.C."/>
            <person name="Schulze-Lefert P."/>
            <person name="O'Connell R.J."/>
        </authorList>
    </citation>
    <scope>NUCLEOTIDE SEQUENCE [LARGE SCALE GENOMIC DNA]</scope>
    <source>
        <strain evidence="4 5">0861</strain>
    </source>
</reference>
<dbReference type="Pfam" id="PF00732">
    <property type="entry name" value="GMC_oxred_N"/>
    <property type="match status" value="1"/>
</dbReference>
<dbReference type="Gene3D" id="3.50.50.60">
    <property type="entry name" value="FAD/NAD(P)-binding domain"/>
    <property type="match status" value="1"/>
</dbReference>
<dbReference type="SUPFAM" id="SSF54373">
    <property type="entry name" value="FAD-linked reductases, C-terminal domain"/>
    <property type="match status" value="1"/>
</dbReference>
<dbReference type="AlphaFoldDB" id="A0A166XE09"/>
<organism evidence="4 5">
    <name type="scientific">Colletotrichum tofieldiae</name>
    <dbReference type="NCBI Taxonomy" id="708197"/>
    <lineage>
        <taxon>Eukaryota</taxon>
        <taxon>Fungi</taxon>
        <taxon>Dikarya</taxon>
        <taxon>Ascomycota</taxon>
        <taxon>Pezizomycotina</taxon>
        <taxon>Sordariomycetes</taxon>
        <taxon>Hypocreomycetidae</taxon>
        <taxon>Glomerellales</taxon>
        <taxon>Glomerellaceae</taxon>
        <taxon>Colletotrichum</taxon>
        <taxon>Colletotrichum spaethianum species complex</taxon>
    </lineage>
</organism>
<feature type="domain" description="Glucose-methanol-choline oxidoreductase N-terminal" evidence="3">
    <location>
        <begin position="92"/>
        <end position="106"/>
    </location>
</feature>
<gene>
    <name evidence="4" type="ORF">CT0861_05716</name>
</gene>
<feature type="region of interest" description="Disordered" evidence="2">
    <location>
        <begin position="1"/>
        <end position="20"/>
    </location>
</feature>
<dbReference type="InterPro" id="IPR036188">
    <property type="entry name" value="FAD/NAD-bd_sf"/>
</dbReference>
<protein>
    <submittedName>
        <fullName evidence="4">Alcohol dehydrogenase</fullName>
    </submittedName>
</protein>
<dbReference type="Gene3D" id="3.30.410.40">
    <property type="match status" value="1"/>
</dbReference>
<dbReference type="Proteomes" id="UP000076552">
    <property type="component" value="Unassembled WGS sequence"/>
</dbReference>
<evidence type="ECO:0000256" key="1">
    <source>
        <dbReference type="ARBA" id="ARBA00010790"/>
    </source>
</evidence>
<proteinExistence type="inferred from homology"/>
<comment type="caution">
    <text evidence="4">The sequence shown here is derived from an EMBL/GenBank/DDBJ whole genome shotgun (WGS) entry which is preliminary data.</text>
</comment>
<evidence type="ECO:0000256" key="2">
    <source>
        <dbReference type="SAM" id="MobiDB-lite"/>
    </source>
</evidence>
<dbReference type="EMBL" id="LFIV01000014">
    <property type="protein sequence ID" value="KZL76512.1"/>
    <property type="molecule type" value="Genomic_DNA"/>
</dbReference>
<dbReference type="SUPFAM" id="SSF51905">
    <property type="entry name" value="FAD/NAD(P)-binding domain"/>
    <property type="match status" value="1"/>
</dbReference>
<dbReference type="GO" id="GO:0016614">
    <property type="term" value="F:oxidoreductase activity, acting on CH-OH group of donors"/>
    <property type="evidence" value="ECO:0007669"/>
    <property type="project" value="InterPro"/>
</dbReference>
<name>A0A166XE09_9PEZI</name>
<dbReference type="InterPro" id="IPR000172">
    <property type="entry name" value="GMC_OxRdtase_N"/>
</dbReference>
<keyword evidence="5" id="KW-1185">Reference proteome</keyword>
<dbReference type="InterPro" id="IPR007867">
    <property type="entry name" value="GMC_OxRtase_C"/>
</dbReference>
<dbReference type="InterPro" id="IPR012132">
    <property type="entry name" value="GMC_OxRdtase"/>
</dbReference>